<feature type="compositionally biased region" description="Low complexity" evidence="2">
    <location>
        <begin position="39"/>
        <end position="48"/>
    </location>
</feature>
<name>A0AAE9C0A8_9CAUD</name>
<evidence type="ECO:0000256" key="1">
    <source>
        <dbReference type="SAM" id="Coils"/>
    </source>
</evidence>
<dbReference type="Proteomes" id="UP000827613">
    <property type="component" value="Segment"/>
</dbReference>
<sequence>MANIKPWEEASKAPAYLNASPERQAQMREQYKAAGGSIPEEQPVAQPQQEERGAIGEFAQGVSNALQSGGANIAASAAKGIGGLVEIGENLAGAQTSYGKRIQENSQNLLKERMDKIEDGIGKTVGQYAGVAGDIGMTVANPLAAAAIIAGRETGRAYADQTPEEGEDKSILDAALVGGANYAAQRILPGAVGTAESTLGRIGQNVASNAVAGAKGGALVGAAEAQNKHGDDTTFANVLEGAIEEGAMGAAFGGAVGGVHGLISRPDSAVFKNTPEYAKTDIAADDELIRSAKNIDELKEAYSKAETANAASALNLLDENGFRITDAVAVDSPAAQRILNTDQARAEKAASVQKEHSNIPGLNPLASPAKTRGKAFADNEHNQKQAVAMKDAMADYTKDNTKALTDVLDNLDRELTSLRASGDFTGSPIDIKNRTQADRDFIDAYKTFYNEANRFKAREGEDFNNFVEKATELQKMADNVSPEMKKAIGGLKKLKGMPEGFNPIQDAYTLNNTAKFMSNQDRGWTSLSDDGFREASSPSLVMNTLGAAKYALNRFSSQRARSQRVKQQESNSEAIRSLARGDLEVARAKSTADEARAKMEEEPVVDDIKFKTQNDVETEPVREPPSSTVTEENLPSSAPQETPLTARDLVAQRRAIRQAEQRRAEEEAAAAQEAPVEQAPQAEPLPARNPLEERRAMEQQRAQEEAAQAPEPTLEEPTVKAEPLPARAPKAPKEAVQDVKPASGVERLAAMSSAARQATKDRAERFARSLYSKAAKAKATAENFLAYKGDPKELMRRIRQEDNAINTERHEEMARNQLASQQGIATAKNNTVRTNFAEWVKERGLPEDIATKALRAEEKGLGGNVTNLDSLKRRAERLYQKQREDEFDRLYQQALEENKAFDKKDAPKLVDQKKELQSEIDTLIDSEPLRPAQKDAMRKLMNDFVDGKFKSSEKAGREEALEVGQMKDIWDGFINTYNREVNAFNKANKNSQYEAAAKHLQAREERLATLRNKAQARSDAKAAVENERKTLEAIAAQKSEIEKMMEGLPKPVREAQESRTLKQLAAHHDKNSPVPPEKFRSYIERIHNAESDYLDRQRRLTDAEEDARQAKWNKMYEQAEEMDRKFDIDKRVKRSEELKAAQKRENDLMAVQRQRDDIHRRLMHTLEDKGISKEDAEAFAGSYMDNRYALLDKPMTPTEHQNARSRIEADVEKFAKKYESMTPIEKEIVKITGDTEGKLDNLDADTRKAVEEAQKVDSDIKKLQEEELEMEKIRSALPDDEKSQANSDILESIKQQEEVFADKVEKAFLSGKSLDELASVAEVLDRVHGADKAGNNRRFVRALQTAAENKKKYGDNPVAWFSADDYSAIAKLGASSAGGNKSRALEKIFGSTAEQAKSKLLGRDDVAKMRRVIEENPDVKIPSYKTTNRTEYLQFLEKFNDEGKPKIKRGSLSEKLERSKRQSRLRVRVRPKE</sequence>
<feature type="compositionally biased region" description="Polar residues" evidence="2">
    <location>
        <begin position="625"/>
        <end position="643"/>
    </location>
</feature>
<reference evidence="3 4" key="1">
    <citation type="submission" date="2021-07" db="EMBL/GenBank/DDBJ databases">
        <authorList>
            <person name="Chang J."/>
            <person name="Qu Y."/>
            <person name="Liang Y."/>
        </authorList>
    </citation>
    <scope>NUCLEOTIDE SEQUENCE [LARGE SCALE GENOMIC DNA]</scope>
</reference>
<feature type="compositionally biased region" description="Low complexity" evidence="2">
    <location>
        <begin position="705"/>
        <end position="716"/>
    </location>
</feature>
<feature type="region of interest" description="Disordered" evidence="2">
    <location>
        <begin position="1446"/>
        <end position="1473"/>
    </location>
</feature>
<dbReference type="GeneID" id="77950786"/>
<feature type="compositionally biased region" description="Basic and acidic residues" evidence="2">
    <location>
        <begin position="1"/>
        <end position="11"/>
    </location>
</feature>
<dbReference type="RefSeq" id="YP_010674473.1">
    <property type="nucleotide sequence ID" value="NC_070993.1"/>
</dbReference>
<feature type="region of interest" description="Disordered" evidence="2">
    <location>
        <begin position="558"/>
        <end position="577"/>
    </location>
</feature>
<evidence type="ECO:0000313" key="4">
    <source>
        <dbReference type="Proteomes" id="UP000827613"/>
    </source>
</evidence>
<feature type="compositionally biased region" description="Basic and acidic residues" evidence="2">
    <location>
        <begin position="657"/>
        <end position="666"/>
    </location>
</feature>
<feature type="coiled-coil region" evidence="1">
    <location>
        <begin position="993"/>
        <end position="1044"/>
    </location>
</feature>
<dbReference type="KEGG" id="vg:77950786"/>
<organism evidence="3 4">
    <name type="scientific">Escherichia phage vB_EcoP_IMEP8</name>
    <dbReference type="NCBI Taxonomy" id="2866663"/>
    <lineage>
        <taxon>Viruses</taxon>
        <taxon>Duplodnaviria</taxon>
        <taxon>Heunggongvirae</taxon>
        <taxon>Uroviricota</taxon>
        <taxon>Caudoviricetes</taxon>
        <taxon>Mktvariviridae</taxon>
        <taxon>Gordonclarkvirinae</taxon>
        <taxon>Kuravirus</taxon>
        <taxon>Kuravirus IMEP8</taxon>
    </lineage>
</organism>
<feature type="region of interest" description="Disordered" evidence="2">
    <location>
        <begin position="1"/>
        <end position="54"/>
    </location>
</feature>
<feature type="compositionally biased region" description="Low complexity" evidence="2">
    <location>
        <begin position="669"/>
        <end position="688"/>
    </location>
</feature>
<accession>A0AAE9C0A8</accession>
<dbReference type="EMBL" id="MZ648214">
    <property type="protein sequence ID" value="UCR91944.1"/>
    <property type="molecule type" value="Genomic_DNA"/>
</dbReference>
<proteinExistence type="predicted"/>
<feature type="compositionally biased region" description="Basic residues" evidence="2">
    <location>
        <begin position="1461"/>
        <end position="1473"/>
    </location>
</feature>
<protein>
    <submittedName>
        <fullName evidence="3">Uncharacterized protein</fullName>
    </submittedName>
</protein>
<feature type="region of interest" description="Disordered" evidence="2">
    <location>
        <begin position="591"/>
        <end position="740"/>
    </location>
</feature>
<keyword evidence="1" id="KW-0175">Coiled coil</keyword>
<feature type="compositionally biased region" description="Basic and acidic residues" evidence="2">
    <location>
        <begin position="690"/>
        <end position="704"/>
    </location>
</feature>
<keyword evidence="4" id="KW-1185">Reference proteome</keyword>
<feature type="compositionally biased region" description="Basic and acidic residues" evidence="2">
    <location>
        <begin position="591"/>
        <end position="622"/>
    </location>
</feature>
<feature type="compositionally biased region" description="Basic and acidic residues" evidence="2">
    <location>
        <begin position="1446"/>
        <end position="1460"/>
    </location>
</feature>
<evidence type="ECO:0000256" key="2">
    <source>
        <dbReference type="SAM" id="MobiDB-lite"/>
    </source>
</evidence>
<evidence type="ECO:0000313" key="3">
    <source>
        <dbReference type="EMBL" id="UCR91944.1"/>
    </source>
</evidence>